<dbReference type="Proteomes" id="UP001642409">
    <property type="component" value="Unassembled WGS sequence"/>
</dbReference>
<keyword evidence="3" id="KW-1185">Reference proteome</keyword>
<proteinExistence type="predicted"/>
<name>A0AA86UH03_9EUKA</name>
<reference evidence="1" key="1">
    <citation type="submission" date="2023-06" db="EMBL/GenBank/DDBJ databases">
        <authorList>
            <person name="Kurt Z."/>
        </authorList>
    </citation>
    <scope>NUCLEOTIDE SEQUENCE</scope>
</reference>
<dbReference type="EMBL" id="CATOUU010000865">
    <property type="protein sequence ID" value="CAI9955494.1"/>
    <property type="molecule type" value="Genomic_DNA"/>
</dbReference>
<dbReference type="AlphaFoldDB" id="A0AA86UH03"/>
<evidence type="ECO:0000313" key="3">
    <source>
        <dbReference type="Proteomes" id="UP001642409"/>
    </source>
</evidence>
<reference evidence="2 3" key="2">
    <citation type="submission" date="2024-07" db="EMBL/GenBank/DDBJ databases">
        <authorList>
            <person name="Akdeniz Z."/>
        </authorList>
    </citation>
    <scope>NUCLEOTIDE SEQUENCE [LARGE SCALE GENOMIC DNA]</scope>
</reference>
<comment type="caution">
    <text evidence="1">The sequence shown here is derived from an EMBL/GenBank/DDBJ whole genome shotgun (WGS) entry which is preliminary data.</text>
</comment>
<protein>
    <submittedName>
        <fullName evidence="2">Hypothetical_protein</fullName>
    </submittedName>
</protein>
<gene>
    <name evidence="1" type="ORF">HINF_LOCUS43139</name>
    <name evidence="2" type="ORF">HINF_LOCUS5326</name>
</gene>
<organism evidence="1">
    <name type="scientific">Hexamita inflata</name>
    <dbReference type="NCBI Taxonomy" id="28002"/>
    <lineage>
        <taxon>Eukaryota</taxon>
        <taxon>Metamonada</taxon>
        <taxon>Diplomonadida</taxon>
        <taxon>Hexamitidae</taxon>
        <taxon>Hexamitinae</taxon>
        <taxon>Hexamita</taxon>
    </lineage>
</organism>
<evidence type="ECO:0000313" key="1">
    <source>
        <dbReference type="EMBL" id="CAI9955494.1"/>
    </source>
</evidence>
<dbReference type="EMBL" id="CAXDID020000010">
    <property type="protein sequence ID" value="CAL5979179.1"/>
    <property type="molecule type" value="Genomic_DNA"/>
</dbReference>
<evidence type="ECO:0000313" key="2">
    <source>
        <dbReference type="EMBL" id="CAL5979179.1"/>
    </source>
</evidence>
<accession>A0AA86UH03</accession>
<sequence>MFQQVRIFQELTIFKYSFILKTLSSSQQLNSFLGIVYQLFPCSIFSAFLQLFLIEVTILEISPVINSRFGTVDQVWDVDFPWSPFSFLATLLKYFKKNQDEKIMIYSLMH</sequence>